<dbReference type="OrthoDB" id="273314at2"/>
<organism evidence="3 4">
    <name type="scientific">Rohdeia mirabilis</name>
    <dbReference type="NCBI Taxonomy" id="2528008"/>
    <lineage>
        <taxon>Bacteria</taxon>
        <taxon>Pseudomonadati</taxon>
        <taxon>Planctomycetota</taxon>
        <taxon>Planctomycetia</taxon>
        <taxon>Planctomycetia incertae sedis</taxon>
        <taxon>Rohdeia</taxon>
    </lineage>
</organism>
<sequence precursor="true">MRVRGPSSIGGFLAACLLVACAGGSPDGADGDRGGPASASAGAGSTGPARARDLPTARPSNEAARLHAGLNLPPTQGSSNAGAFLDGAYAFDYSEAFLERLASFGFDALRLAVSEASAFDVGYLEALERALATVDGRGILCFFDTVRDGEGSHGDGRPNDLERLTAAWSALHERFEGYPDLRYELFNEPFGYPRTSAGAADYLRHMEHVIAGADLPRERVVLDGIGYASDVRRVAAAGWDGLLGYHFYPMWLPEGRRTQSAFSNLVQAELRGLSSRVLVTEFGARLDLGDSYRSYHANGDVSANQNALRGLHDALLALAAEGAPVLGTYLWHGWPNGDSYDPWQAEHRHGAAKVAAIQRDATAPRR</sequence>
<feature type="region of interest" description="Disordered" evidence="1">
    <location>
        <begin position="28"/>
        <end position="62"/>
    </location>
</feature>
<dbReference type="RefSeq" id="WP_145184912.1">
    <property type="nucleotide sequence ID" value="NZ_CP036290.1"/>
</dbReference>
<dbReference type="Gene3D" id="3.20.20.80">
    <property type="entry name" value="Glycosidases"/>
    <property type="match status" value="1"/>
</dbReference>
<dbReference type="EMBL" id="CP036290">
    <property type="protein sequence ID" value="QDU84070.1"/>
    <property type="molecule type" value="Genomic_DNA"/>
</dbReference>
<feature type="chain" id="PRO_5022181445" description="Cellulase (Glycosyl hydrolase family 5)" evidence="2">
    <location>
        <begin position="23"/>
        <end position="366"/>
    </location>
</feature>
<dbReference type="AlphaFoldDB" id="A0A518CXX9"/>
<dbReference type="InterPro" id="IPR017853">
    <property type="entry name" value="GH"/>
</dbReference>
<proteinExistence type="predicted"/>
<evidence type="ECO:0000256" key="2">
    <source>
        <dbReference type="SAM" id="SignalP"/>
    </source>
</evidence>
<evidence type="ECO:0000313" key="4">
    <source>
        <dbReference type="Proteomes" id="UP000319342"/>
    </source>
</evidence>
<accession>A0A518CXX9</accession>
<reference evidence="3 4" key="1">
    <citation type="submission" date="2019-02" db="EMBL/GenBank/DDBJ databases">
        <title>Deep-cultivation of Planctomycetes and their phenomic and genomic characterization uncovers novel biology.</title>
        <authorList>
            <person name="Wiegand S."/>
            <person name="Jogler M."/>
            <person name="Boedeker C."/>
            <person name="Pinto D."/>
            <person name="Vollmers J."/>
            <person name="Rivas-Marin E."/>
            <person name="Kohn T."/>
            <person name="Peeters S.H."/>
            <person name="Heuer A."/>
            <person name="Rast P."/>
            <person name="Oberbeckmann S."/>
            <person name="Bunk B."/>
            <person name="Jeske O."/>
            <person name="Meyerdierks A."/>
            <person name="Storesund J.E."/>
            <person name="Kallscheuer N."/>
            <person name="Luecker S."/>
            <person name="Lage O.M."/>
            <person name="Pohl T."/>
            <person name="Merkel B.J."/>
            <person name="Hornburger P."/>
            <person name="Mueller R.-W."/>
            <person name="Bruemmer F."/>
            <person name="Labrenz M."/>
            <person name="Spormann A.M."/>
            <person name="Op den Camp H."/>
            <person name="Overmann J."/>
            <person name="Amann R."/>
            <person name="Jetten M.S.M."/>
            <person name="Mascher T."/>
            <person name="Medema M.H."/>
            <person name="Devos D.P."/>
            <person name="Kaster A.-K."/>
            <person name="Ovreas L."/>
            <person name="Rohde M."/>
            <person name="Galperin M.Y."/>
            <person name="Jogler C."/>
        </authorList>
    </citation>
    <scope>NUCLEOTIDE SEQUENCE [LARGE SCALE GENOMIC DNA]</scope>
    <source>
        <strain evidence="3 4">Pla163</strain>
    </source>
</reference>
<protein>
    <recommendedName>
        <fullName evidence="5">Cellulase (Glycosyl hydrolase family 5)</fullName>
    </recommendedName>
</protein>
<evidence type="ECO:0000256" key="1">
    <source>
        <dbReference type="SAM" id="MobiDB-lite"/>
    </source>
</evidence>
<feature type="signal peptide" evidence="2">
    <location>
        <begin position="1"/>
        <end position="22"/>
    </location>
</feature>
<name>A0A518CXX9_9BACT</name>
<evidence type="ECO:0008006" key="5">
    <source>
        <dbReference type="Google" id="ProtNLM"/>
    </source>
</evidence>
<dbReference type="Proteomes" id="UP000319342">
    <property type="component" value="Chromosome"/>
</dbReference>
<evidence type="ECO:0000313" key="3">
    <source>
        <dbReference type="EMBL" id="QDU84070.1"/>
    </source>
</evidence>
<feature type="compositionally biased region" description="Low complexity" evidence="1">
    <location>
        <begin position="35"/>
        <end position="49"/>
    </location>
</feature>
<dbReference type="SUPFAM" id="SSF51445">
    <property type="entry name" value="(Trans)glycosidases"/>
    <property type="match status" value="1"/>
</dbReference>
<gene>
    <name evidence="3" type="ORF">Pla163_11720</name>
</gene>
<keyword evidence="4" id="KW-1185">Reference proteome</keyword>
<keyword evidence="2" id="KW-0732">Signal</keyword>
<dbReference type="PROSITE" id="PS51257">
    <property type="entry name" value="PROKAR_LIPOPROTEIN"/>
    <property type="match status" value="1"/>
</dbReference>